<gene>
    <name evidence="2" type="ORF">HanXRQr2_Chr01g0008451</name>
</gene>
<keyword evidence="1" id="KW-1133">Transmembrane helix</keyword>
<feature type="transmembrane region" description="Helical" evidence="1">
    <location>
        <begin position="45"/>
        <end position="64"/>
    </location>
</feature>
<accession>A0A9K3P226</accession>
<protein>
    <submittedName>
        <fullName evidence="2">Uncharacterized protein</fullName>
    </submittedName>
</protein>
<dbReference type="Proteomes" id="UP000215914">
    <property type="component" value="Unassembled WGS sequence"/>
</dbReference>
<keyword evidence="1" id="KW-0472">Membrane</keyword>
<reference evidence="2" key="1">
    <citation type="journal article" date="2017" name="Nature">
        <title>The sunflower genome provides insights into oil metabolism, flowering and Asterid evolution.</title>
        <authorList>
            <person name="Badouin H."/>
            <person name="Gouzy J."/>
            <person name="Grassa C.J."/>
            <person name="Murat F."/>
            <person name="Staton S.E."/>
            <person name="Cottret L."/>
            <person name="Lelandais-Briere C."/>
            <person name="Owens G.L."/>
            <person name="Carrere S."/>
            <person name="Mayjonade B."/>
            <person name="Legrand L."/>
            <person name="Gill N."/>
            <person name="Kane N.C."/>
            <person name="Bowers J.E."/>
            <person name="Hubner S."/>
            <person name="Bellec A."/>
            <person name="Berard A."/>
            <person name="Berges H."/>
            <person name="Blanchet N."/>
            <person name="Boniface M.C."/>
            <person name="Brunel D."/>
            <person name="Catrice O."/>
            <person name="Chaidir N."/>
            <person name="Claudel C."/>
            <person name="Donnadieu C."/>
            <person name="Faraut T."/>
            <person name="Fievet G."/>
            <person name="Helmstetter N."/>
            <person name="King M."/>
            <person name="Knapp S.J."/>
            <person name="Lai Z."/>
            <person name="Le Paslier M.C."/>
            <person name="Lippi Y."/>
            <person name="Lorenzon L."/>
            <person name="Mandel J.R."/>
            <person name="Marage G."/>
            <person name="Marchand G."/>
            <person name="Marquand E."/>
            <person name="Bret-Mestries E."/>
            <person name="Morien E."/>
            <person name="Nambeesan S."/>
            <person name="Nguyen T."/>
            <person name="Pegot-Espagnet P."/>
            <person name="Pouilly N."/>
            <person name="Raftis F."/>
            <person name="Sallet E."/>
            <person name="Schiex T."/>
            <person name="Thomas J."/>
            <person name="Vandecasteele C."/>
            <person name="Vares D."/>
            <person name="Vear F."/>
            <person name="Vautrin S."/>
            <person name="Crespi M."/>
            <person name="Mangin B."/>
            <person name="Burke J.M."/>
            <person name="Salse J."/>
            <person name="Munos S."/>
            <person name="Vincourt P."/>
            <person name="Rieseberg L.H."/>
            <person name="Langlade N.B."/>
        </authorList>
    </citation>
    <scope>NUCLEOTIDE SEQUENCE</scope>
    <source>
        <tissue evidence="2">Leaves</tissue>
    </source>
</reference>
<comment type="caution">
    <text evidence="2">The sequence shown here is derived from an EMBL/GenBank/DDBJ whole genome shotgun (WGS) entry which is preliminary data.</text>
</comment>
<keyword evidence="1" id="KW-0812">Transmembrane</keyword>
<keyword evidence="3" id="KW-1185">Reference proteome</keyword>
<dbReference type="Gramene" id="mRNA:HanXRQr2_Chr01g0008451">
    <property type="protein sequence ID" value="CDS:HanXRQr2_Chr01g0008451.1"/>
    <property type="gene ID" value="HanXRQr2_Chr01g0008451"/>
</dbReference>
<proteinExistence type="predicted"/>
<feature type="transmembrane region" description="Helical" evidence="1">
    <location>
        <begin position="76"/>
        <end position="94"/>
    </location>
</feature>
<evidence type="ECO:0000313" key="3">
    <source>
        <dbReference type="Proteomes" id="UP000215914"/>
    </source>
</evidence>
<evidence type="ECO:0000256" key="1">
    <source>
        <dbReference type="SAM" id="Phobius"/>
    </source>
</evidence>
<sequence length="130" mass="15356">MAQGFLELLIKTVGNAEALDIIDKFQQVIMFSGIIKGYQYLFPHFFFQTLDCLLYCSLLFLLKLMAANQREGEIPFFYLTYICLVFKYVLLLFYTKESLNFRSYIPIPLLVIIFDCKHTESCNIFFLFHN</sequence>
<evidence type="ECO:0000313" key="2">
    <source>
        <dbReference type="EMBL" id="KAF5820984.1"/>
    </source>
</evidence>
<reference evidence="2" key="2">
    <citation type="submission" date="2020-06" db="EMBL/GenBank/DDBJ databases">
        <title>Helianthus annuus Genome sequencing and assembly Release 2.</title>
        <authorList>
            <person name="Gouzy J."/>
            <person name="Langlade N."/>
            <person name="Munos S."/>
        </authorList>
    </citation>
    <scope>NUCLEOTIDE SEQUENCE</scope>
    <source>
        <tissue evidence="2">Leaves</tissue>
    </source>
</reference>
<dbReference type="EMBL" id="MNCJ02000316">
    <property type="protein sequence ID" value="KAF5820984.1"/>
    <property type="molecule type" value="Genomic_DNA"/>
</dbReference>
<organism evidence="2 3">
    <name type="scientific">Helianthus annuus</name>
    <name type="common">Common sunflower</name>
    <dbReference type="NCBI Taxonomy" id="4232"/>
    <lineage>
        <taxon>Eukaryota</taxon>
        <taxon>Viridiplantae</taxon>
        <taxon>Streptophyta</taxon>
        <taxon>Embryophyta</taxon>
        <taxon>Tracheophyta</taxon>
        <taxon>Spermatophyta</taxon>
        <taxon>Magnoliopsida</taxon>
        <taxon>eudicotyledons</taxon>
        <taxon>Gunneridae</taxon>
        <taxon>Pentapetalae</taxon>
        <taxon>asterids</taxon>
        <taxon>campanulids</taxon>
        <taxon>Asterales</taxon>
        <taxon>Asteraceae</taxon>
        <taxon>Asteroideae</taxon>
        <taxon>Heliantheae alliance</taxon>
        <taxon>Heliantheae</taxon>
        <taxon>Helianthus</taxon>
    </lineage>
</organism>
<name>A0A9K3P226_HELAN</name>
<dbReference type="AlphaFoldDB" id="A0A9K3P226"/>